<sequence length="139" mass="14940">MYKKILIAADGSEHSLRAADHAVAIASAIPAAVLEILYVFDAEHAKADVIHHWNALDRSDIRKQRVAAVETKAIQAGVTYDTKILHGEPGPAIVKYANENEADLIVLGSRGLNALQELVLGSVSHKVAKRASCPVMIVK</sequence>
<dbReference type="RefSeq" id="WP_111147289.1">
    <property type="nucleotide sequence ID" value="NZ_QKRB01000044.1"/>
</dbReference>
<organism evidence="3 4">
    <name type="scientific">Paenibacillus sambharensis</name>
    <dbReference type="NCBI Taxonomy" id="1803190"/>
    <lineage>
        <taxon>Bacteria</taxon>
        <taxon>Bacillati</taxon>
        <taxon>Bacillota</taxon>
        <taxon>Bacilli</taxon>
        <taxon>Bacillales</taxon>
        <taxon>Paenibacillaceae</taxon>
        <taxon>Paenibacillus</taxon>
    </lineage>
</organism>
<dbReference type="SUPFAM" id="SSF52402">
    <property type="entry name" value="Adenine nucleotide alpha hydrolases-like"/>
    <property type="match status" value="1"/>
</dbReference>
<dbReference type="OrthoDB" id="9777884at2"/>
<evidence type="ECO:0000259" key="2">
    <source>
        <dbReference type="Pfam" id="PF00582"/>
    </source>
</evidence>
<dbReference type="InterPro" id="IPR006016">
    <property type="entry name" value="UspA"/>
</dbReference>
<dbReference type="InterPro" id="IPR006015">
    <property type="entry name" value="Universal_stress_UspA"/>
</dbReference>
<accession>A0A2W1LAA3</accession>
<evidence type="ECO:0000256" key="1">
    <source>
        <dbReference type="ARBA" id="ARBA00008791"/>
    </source>
</evidence>
<comment type="similarity">
    <text evidence="1">Belongs to the universal stress protein A family.</text>
</comment>
<proteinExistence type="inferred from homology"/>
<dbReference type="Gene3D" id="3.40.50.620">
    <property type="entry name" value="HUPs"/>
    <property type="match status" value="1"/>
</dbReference>
<dbReference type="PANTHER" id="PTHR46268:SF6">
    <property type="entry name" value="UNIVERSAL STRESS PROTEIN UP12"/>
    <property type="match status" value="1"/>
</dbReference>
<dbReference type="AlphaFoldDB" id="A0A2W1LAA3"/>
<keyword evidence="4" id="KW-1185">Reference proteome</keyword>
<reference evidence="3 4" key="1">
    <citation type="submission" date="2018-06" db="EMBL/GenBank/DDBJ databases">
        <title>Paenibacillus imtechensis sp. nov.</title>
        <authorList>
            <person name="Pinnaka A.K."/>
            <person name="Singh H."/>
            <person name="Kaur M."/>
        </authorList>
    </citation>
    <scope>NUCLEOTIDE SEQUENCE [LARGE SCALE GENOMIC DNA]</scope>
    <source>
        <strain evidence="3 4">SMB1</strain>
    </source>
</reference>
<comment type="caution">
    <text evidence="3">The sequence shown here is derived from an EMBL/GenBank/DDBJ whole genome shotgun (WGS) entry which is preliminary data.</text>
</comment>
<dbReference type="CDD" id="cd00293">
    <property type="entry name" value="USP-like"/>
    <property type="match status" value="1"/>
</dbReference>
<dbReference type="Pfam" id="PF00582">
    <property type="entry name" value="Usp"/>
    <property type="match status" value="1"/>
</dbReference>
<evidence type="ECO:0000313" key="3">
    <source>
        <dbReference type="EMBL" id="PZD95659.1"/>
    </source>
</evidence>
<dbReference type="Proteomes" id="UP000249522">
    <property type="component" value="Unassembled WGS sequence"/>
</dbReference>
<dbReference type="InterPro" id="IPR014729">
    <property type="entry name" value="Rossmann-like_a/b/a_fold"/>
</dbReference>
<dbReference type="PANTHER" id="PTHR46268">
    <property type="entry name" value="STRESS RESPONSE PROTEIN NHAX"/>
    <property type="match status" value="1"/>
</dbReference>
<dbReference type="PRINTS" id="PR01438">
    <property type="entry name" value="UNVRSLSTRESS"/>
</dbReference>
<name>A0A2W1LAA3_9BACL</name>
<feature type="domain" description="UspA" evidence="2">
    <location>
        <begin position="1"/>
        <end position="139"/>
    </location>
</feature>
<evidence type="ECO:0000313" key="4">
    <source>
        <dbReference type="Proteomes" id="UP000249522"/>
    </source>
</evidence>
<protein>
    <submittedName>
        <fullName evidence="3">Universal stress protein</fullName>
    </submittedName>
</protein>
<gene>
    <name evidence="3" type="ORF">DNH61_14165</name>
</gene>
<dbReference type="EMBL" id="QKRB01000044">
    <property type="protein sequence ID" value="PZD95659.1"/>
    <property type="molecule type" value="Genomic_DNA"/>
</dbReference>